<dbReference type="InterPro" id="IPR010342">
    <property type="entry name" value="DUF938"/>
</dbReference>
<reference evidence="1 2" key="1">
    <citation type="submission" date="2019-10" db="EMBL/GenBank/DDBJ databases">
        <title>Epibacterium sp. nov., isolated from seawater.</title>
        <authorList>
            <person name="Zhang X."/>
            <person name="Li N."/>
        </authorList>
    </citation>
    <scope>NUCLEOTIDE SEQUENCE [LARGE SCALE GENOMIC DNA]</scope>
    <source>
        <strain evidence="1 2">SM1979</strain>
    </source>
</reference>
<dbReference type="Proteomes" id="UP000444174">
    <property type="component" value="Unassembled WGS sequence"/>
</dbReference>
<dbReference type="PANTHER" id="PTHR20974:SF0">
    <property type="entry name" value="UPF0585 PROTEIN CG18661"/>
    <property type="match status" value="1"/>
</dbReference>
<protein>
    <submittedName>
        <fullName evidence="1">DUF938 domain-containing protein</fullName>
    </submittedName>
</protein>
<organism evidence="1 2">
    <name type="scientific">Tritonibacter litoralis</name>
    <dbReference type="NCBI Taxonomy" id="2662264"/>
    <lineage>
        <taxon>Bacteria</taxon>
        <taxon>Pseudomonadati</taxon>
        <taxon>Pseudomonadota</taxon>
        <taxon>Alphaproteobacteria</taxon>
        <taxon>Rhodobacterales</taxon>
        <taxon>Paracoccaceae</taxon>
        <taxon>Tritonibacter</taxon>
    </lineage>
</organism>
<comment type="caution">
    <text evidence="1">The sequence shown here is derived from an EMBL/GenBank/DDBJ whole genome shotgun (WGS) entry which is preliminary data.</text>
</comment>
<sequence>MPLRSVPGSASIAETDAVGRLFAPSAARNQEALLAQLVRLAPQSGRALELASGTGQHIIAFAAALPGLQWQPSDVDPSRIASIDAYIDADGTDNILPAAQIDATTAGWAAELDPQDMIVLVNLLHLISDQEAETLIREASSCLAPGGRMVIYGPFRRQGRLTSDGDQRFDAGLRAHDPEIGYKDDRAIWALFERLGLSVMEPIEMPANNLLLVAEISADDAGS</sequence>
<dbReference type="RefSeq" id="WP_153215977.1">
    <property type="nucleotide sequence ID" value="NZ_WIBF01000006.1"/>
</dbReference>
<gene>
    <name evidence="1" type="ORF">GFB49_11255</name>
</gene>
<accession>A0A843YII2</accession>
<dbReference type="Gene3D" id="3.40.50.150">
    <property type="entry name" value="Vaccinia Virus protein VP39"/>
    <property type="match status" value="1"/>
</dbReference>
<dbReference type="PANTHER" id="PTHR20974">
    <property type="entry name" value="UPF0585 PROTEIN CG18661"/>
    <property type="match status" value="1"/>
</dbReference>
<dbReference type="InterPro" id="IPR029063">
    <property type="entry name" value="SAM-dependent_MTases_sf"/>
</dbReference>
<dbReference type="Pfam" id="PF06080">
    <property type="entry name" value="DUF938"/>
    <property type="match status" value="1"/>
</dbReference>
<proteinExistence type="predicted"/>
<dbReference type="SUPFAM" id="SSF53335">
    <property type="entry name" value="S-adenosyl-L-methionine-dependent methyltransferases"/>
    <property type="match status" value="1"/>
</dbReference>
<name>A0A843YII2_9RHOB</name>
<evidence type="ECO:0000313" key="2">
    <source>
        <dbReference type="Proteomes" id="UP000444174"/>
    </source>
</evidence>
<dbReference type="EMBL" id="WIBF01000006">
    <property type="protein sequence ID" value="MQQ09033.1"/>
    <property type="molecule type" value="Genomic_DNA"/>
</dbReference>
<keyword evidence="2" id="KW-1185">Reference proteome</keyword>
<evidence type="ECO:0000313" key="1">
    <source>
        <dbReference type="EMBL" id="MQQ09033.1"/>
    </source>
</evidence>
<dbReference type="AlphaFoldDB" id="A0A843YII2"/>